<reference evidence="10" key="1">
    <citation type="submission" date="2021-05" db="EMBL/GenBank/DDBJ databases">
        <title>Energy efficiency and biological interactions define the core microbiome of deep oligotrophic groundwater.</title>
        <authorList>
            <person name="Mehrshad M."/>
            <person name="Lopez-Fernandez M."/>
            <person name="Bell E."/>
            <person name="Bernier-Latmani R."/>
            <person name="Bertilsson S."/>
            <person name="Dopson M."/>
        </authorList>
    </citation>
    <scope>NUCLEOTIDE SEQUENCE</scope>
    <source>
        <strain evidence="10">Modern_marine.mb.64</strain>
    </source>
</reference>
<keyword evidence="4 7" id="KW-1133">Transmembrane helix</keyword>
<dbReference type="GO" id="GO:0022857">
    <property type="term" value="F:transmembrane transporter activity"/>
    <property type="evidence" value="ECO:0007669"/>
    <property type="project" value="TreeGrafter"/>
</dbReference>
<feature type="domain" description="ABC3 transporter permease C-terminal" evidence="8">
    <location>
        <begin position="331"/>
        <end position="455"/>
    </location>
</feature>
<dbReference type="EMBL" id="JAHJDP010000087">
    <property type="protein sequence ID" value="MBU2692359.1"/>
    <property type="molecule type" value="Genomic_DNA"/>
</dbReference>
<evidence type="ECO:0000256" key="2">
    <source>
        <dbReference type="ARBA" id="ARBA00022475"/>
    </source>
</evidence>
<evidence type="ECO:0000259" key="9">
    <source>
        <dbReference type="Pfam" id="PF12704"/>
    </source>
</evidence>
<dbReference type="AlphaFoldDB" id="A0A948S1Y4"/>
<protein>
    <submittedName>
        <fullName evidence="10">ABC transporter permease</fullName>
    </submittedName>
</protein>
<gene>
    <name evidence="10" type="ORF">KJ970_15660</name>
</gene>
<feature type="transmembrane region" description="Helical" evidence="7">
    <location>
        <begin position="374"/>
        <end position="402"/>
    </location>
</feature>
<evidence type="ECO:0000256" key="7">
    <source>
        <dbReference type="SAM" id="Phobius"/>
    </source>
</evidence>
<accession>A0A948S1Y4</accession>
<evidence type="ECO:0000256" key="3">
    <source>
        <dbReference type="ARBA" id="ARBA00022692"/>
    </source>
</evidence>
<feature type="transmembrane region" description="Helical" evidence="7">
    <location>
        <begin position="21"/>
        <end position="45"/>
    </location>
</feature>
<dbReference type="PANTHER" id="PTHR30572">
    <property type="entry name" value="MEMBRANE COMPONENT OF TRANSPORTER-RELATED"/>
    <property type="match status" value="1"/>
</dbReference>
<name>A0A948S1Y4_UNCEI</name>
<dbReference type="InterPro" id="IPR003838">
    <property type="entry name" value="ABC3_permease_C"/>
</dbReference>
<feature type="transmembrane region" description="Helical" evidence="7">
    <location>
        <begin position="327"/>
        <end position="353"/>
    </location>
</feature>
<keyword evidence="3 7" id="KW-0812">Transmembrane</keyword>
<dbReference type="InterPro" id="IPR050250">
    <property type="entry name" value="Macrolide_Exporter_MacB"/>
</dbReference>
<comment type="caution">
    <text evidence="10">The sequence shown here is derived from an EMBL/GenBank/DDBJ whole genome shotgun (WGS) entry which is preliminary data.</text>
</comment>
<dbReference type="PANTHER" id="PTHR30572:SF4">
    <property type="entry name" value="ABC TRANSPORTER PERMEASE YTRF"/>
    <property type="match status" value="1"/>
</dbReference>
<dbReference type="Pfam" id="PF02687">
    <property type="entry name" value="FtsX"/>
    <property type="match status" value="1"/>
</dbReference>
<feature type="transmembrane region" description="Helical" evidence="7">
    <location>
        <begin position="422"/>
        <end position="442"/>
    </location>
</feature>
<dbReference type="Proteomes" id="UP000777784">
    <property type="component" value="Unassembled WGS sequence"/>
</dbReference>
<proteinExistence type="inferred from homology"/>
<comment type="subcellular location">
    <subcellularLocation>
        <location evidence="1">Cell membrane</location>
        <topology evidence="1">Multi-pass membrane protein</topology>
    </subcellularLocation>
</comment>
<evidence type="ECO:0000313" key="11">
    <source>
        <dbReference type="Proteomes" id="UP000777784"/>
    </source>
</evidence>
<feature type="domain" description="MacB-like periplasmic core" evidence="9">
    <location>
        <begin position="21"/>
        <end position="302"/>
    </location>
</feature>
<keyword evidence="5 7" id="KW-0472">Membrane</keyword>
<comment type="similarity">
    <text evidence="6">Belongs to the ABC-4 integral membrane protein family.</text>
</comment>
<evidence type="ECO:0000256" key="5">
    <source>
        <dbReference type="ARBA" id="ARBA00023136"/>
    </source>
</evidence>
<evidence type="ECO:0000259" key="8">
    <source>
        <dbReference type="Pfam" id="PF02687"/>
    </source>
</evidence>
<organism evidence="10 11">
    <name type="scientific">Eiseniibacteriota bacterium</name>
    <dbReference type="NCBI Taxonomy" id="2212470"/>
    <lineage>
        <taxon>Bacteria</taxon>
        <taxon>Candidatus Eiseniibacteriota</taxon>
    </lineage>
</organism>
<evidence type="ECO:0000256" key="4">
    <source>
        <dbReference type="ARBA" id="ARBA00022989"/>
    </source>
</evidence>
<dbReference type="Pfam" id="PF12704">
    <property type="entry name" value="MacB_PCD"/>
    <property type="match status" value="1"/>
</dbReference>
<keyword evidence="2" id="KW-1003">Cell membrane</keyword>
<evidence type="ECO:0000256" key="1">
    <source>
        <dbReference type="ARBA" id="ARBA00004651"/>
    </source>
</evidence>
<evidence type="ECO:0000256" key="6">
    <source>
        <dbReference type="ARBA" id="ARBA00038076"/>
    </source>
</evidence>
<dbReference type="InterPro" id="IPR025857">
    <property type="entry name" value="MacB_PCD"/>
</dbReference>
<dbReference type="GO" id="GO:0005886">
    <property type="term" value="C:plasma membrane"/>
    <property type="evidence" value="ECO:0007669"/>
    <property type="project" value="UniProtKB-SubCell"/>
</dbReference>
<evidence type="ECO:0000313" key="10">
    <source>
        <dbReference type="EMBL" id="MBU2692359.1"/>
    </source>
</evidence>
<sequence>MIHRDFVTIAMGNLWRMKLRSALTISGVVIGIGALVSMLSFAFGAQKNVSDQFQSLGLFHTLHVMPVPEEESKEADSSAAAAGNPTPIIDDAALTQIEQLPGVTLVYPEDIFDARIEWGEKRLSIMAQSMPAAFVEKPGMLKMLAGNFFSSDDVHEVVLDKRLVERLGAEPDSIIGDSILIKVTGKKMIIREFAVDLLRDLKASEPLQDAARQVADIVLEGLGASEVRLVVSGVADFQGRFGFRLHDIMIPSGVAGGLDRMSFSNPMELLSMMTAPGRQGYSLAVVTLAPDTDHTVIRDAIDDMGFRTFSFIEQFEEMKDQFLLFDLMMGIVGFIAIVVASLGIMNTMIMSILERTREIGILKSLGAEDGQIRWLFLMESGIIGFLGGIGGVILGWIVSRIASLVIQRIMVSRGMPEVEMFYLPWLLVIASIAFGILVSLLAGMYPARRAVRVDPVQALRND</sequence>